<dbReference type="Proteomes" id="UP000886501">
    <property type="component" value="Unassembled WGS sequence"/>
</dbReference>
<name>A0ACB6ZS48_THEGA</name>
<reference evidence="1" key="2">
    <citation type="journal article" date="2020" name="Nat. Commun.">
        <title>Large-scale genome sequencing of mycorrhizal fungi provides insights into the early evolution of symbiotic traits.</title>
        <authorList>
            <person name="Miyauchi S."/>
            <person name="Kiss E."/>
            <person name="Kuo A."/>
            <person name="Drula E."/>
            <person name="Kohler A."/>
            <person name="Sanchez-Garcia M."/>
            <person name="Morin E."/>
            <person name="Andreopoulos B."/>
            <person name="Barry K.W."/>
            <person name="Bonito G."/>
            <person name="Buee M."/>
            <person name="Carver A."/>
            <person name="Chen C."/>
            <person name="Cichocki N."/>
            <person name="Clum A."/>
            <person name="Culley D."/>
            <person name="Crous P.W."/>
            <person name="Fauchery L."/>
            <person name="Girlanda M."/>
            <person name="Hayes R.D."/>
            <person name="Keri Z."/>
            <person name="LaButti K."/>
            <person name="Lipzen A."/>
            <person name="Lombard V."/>
            <person name="Magnuson J."/>
            <person name="Maillard F."/>
            <person name="Murat C."/>
            <person name="Nolan M."/>
            <person name="Ohm R.A."/>
            <person name="Pangilinan J."/>
            <person name="Pereira M.F."/>
            <person name="Perotto S."/>
            <person name="Peter M."/>
            <person name="Pfister S."/>
            <person name="Riley R."/>
            <person name="Sitrit Y."/>
            <person name="Stielow J.B."/>
            <person name="Szollosi G."/>
            <person name="Zifcakova L."/>
            <person name="Stursova M."/>
            <person name="Spatafora J.W."/>
            <person name="Tedersoo L."/>
            <person name="Vaario L.M."/>
            <person name="Yamada A."/>
            <person name="Yan M."/>
            <person name="Wang P."/>
            <person name="Xu J."/>
            <person name="Bruns T."/>
            <person name="Baldrian P."/>
            <person name="Vilgalys R."/>
            <person name="Dunand C."/>
            <person name="Henrissat B."/>
            <person name="Grigoriev I.V."/>
            <person name="Hibbett D."/>
            <person name="Nagy L.G."/>
            <person name="Martin F.M."/>
        </authorList>
    </citation>
    <scope>NUCLEOTIDE SEQUENCE</scope>
    <source>
        <strain evidence="1">P2</strain>
    </source>
</reference>
<keyword evidence="2" id="KW-1185">Reference proteome</keyword>
<sequence length="214" mass="23691">MASVVLAQAGAKLFHKNVPGYAPPDPIYETYIDKDGEKTRQRDIPAGLSRRDIQILQNVRIKAHKLDNEFSIFGFTFGWGFIITLVPGLGDVLNLFLNYWLIAAQAQKAELPDWLATEMLTNQVITCGCGMVPILGDLVVAIFACSSRNVALLEEYLAIRGAEYLKPEGDRHYDPKDIKPGAGMEPGESPSYHPTFASANPDQEPLINSKDWEV</sequence>
<gene>
    <name evidence="1" type="ORF">BDM02DRAFT_3109373</name>
</gene>
<accession>A0ACB6ZS48</accession>
<evidence type="ECO:0000313" key="1">
    <source>
        <dbReference type="EMBL" id="KAF9652357.1"/>
    </source>
</evidence>
<comment type="caution">
    <text evidence="1">The sequence shown here is derived from an EMBL/GenBank/DDBJ whole genome shotgun (WGS) entry which is preliminary data.</text>
</comment>
<evidence type="ECO:0000313" key="2">
    <source>
        <dbReference type="Proteomes" id="UP000886501"/>
    </source>
</evidence>
<proteinExistence type="predicted"/>
<organism evidence="1 2">
    <name type="scientific">Thelephora ganbajun</name>
    <name type="common">Ganba fungus</name>
    <dbReference type="NCBI Taxonomy" id="370292"/>
    <lineage>
        <taxon>Eukaryota</taxon>
        <taxon>Fungi</taxon>
        <taxon>Dikarya</taxon>
        <taxon>Basidiomycota</taxon>
        <taxon>Agaricomycotina</taxon>
        <taxon>Agaricomycetes</taxon>
        <taxon>Thelephorales</taxon>
        <taxon>Thelephoraceae</taxon>
        <taxon>Thelephora</taxon>
    </lineage>
</organism>
<dbReference type="EMBL" id="MU117969">
    <property type="protein sequence ID" value="KAF9652357.1"/>
    <property type="molecule type" value="Genomic_DNA"/>
</dbReference>
<reference evidence="1" key="1">
    <citation type="submission" date="2019-10" db="EMBL/GenBank/DDBJ databases">
        <authorList>
            <consortium name="DOE Joint Genome Institute"/>
            <person name="Kuo A."/>
            <person name="Miyauchi S."/>
            <person name="Kiss E."/>
            <person name="Drula E."/>
            <person name="Kohler A."/>
            <person name="Sanchez-Garcia M."/>
            <person name="Andreopoulos B."/>
            <person name="Barry K.W."/>
            <person name="Bonito G."/>
            <person name="Buee M."/>
            <person name="Carver A."/>
            <person name="Chen C."/>
            <person name="Cichocki N."/>
            <person name="Clum A."/>
            <person name="Culley D."/>
            <person name="Crous P.W."/>
            <person name="Fauchery L."/>
            <person name="Girlanda M."/>
            <person name="Hayes R."/>
            <person name="Keri Z."/>
            <person name="Labutti K."/>
            <person name="Lipzen A."/>
            <person name="Lombard V."/>
            <person name="Magnuson J."/>
            <person name="Maillard F."/>
            <person name="Morin E."/>
            <person name="Murat C."/>
            <person name="Nolan M."/>
            <person name="Ohm R."/>
            <person name="Pangilinan J."/>
            <person name="Pereira M."/>
            <person name="Perotto S."/>
            <person name="Peter M."/>
            <person name="Riley R."/>
            <person name="Sitrit Y."/>
            <person name="Stielow B."/>
            <person name="Szollosi G."/>
            <person name="Zifcakova L."/>
            <person name="Stursova M."/>
            <person name="Spatafora J.W."/>
            <person name="Tedersoo L."/>
            <person name="Vaario L.-M."/>
            <person name="Yamada A."/>
            <person name="Yan M."/>
            <person name="Wang P."/>
            <person name="Xu J."/>
            <person name="Bruns T."/>
            <person name="Baldrian P."/>
            <person name="Vilgalys R."/>
            <person name="Henrissat B."/>
            <person name="Grigoriev I.V."/>
            <person name="Hibbett D."/>
            <person name="Nagy L.G."/>
            <person name="Martin F.M."/>
        </authorList>
    </citation>
    <scope>NUCLEOTIDE SEQUENCE</scope>
    <source>
        <strain evidence="1">P2</strain>
    </source>
</reference>
<protein>
    <submittedName>
        <fullName evidence="1">Uncharacterized protein</fullName>
    </submittedName>
</protein>